<comment type="caution">
    <text evidence="4">The sequence shown here is derived from an EMBL/GenBank/DDBJ whole genome shotgun (WGS) entry which is preliminary data.</text>
</comment>
<comment type="similarity">
    <text evidence="2">Belongs to the NAD(P)-dependent epimerase/dehydratase family.</text>
</comment>
<dbReference type="Pfam" id="PF01370">
    <property type="entry name" value="Epimerase"/>
    <property type="match status" value="1"/>
</dbReference>
<dbReference type="EMBL" id="BBSA01000008">
    <property type="protein sequence ID" value="GAM63290.1"/>
    <property type="molecule type" value="Genomic_DNA"/>
</dbReference>
<evidence type="ECO:0000256" key="2">
    <source>
        <dbReference type="ARBA" id="ARBA00007637"/>
    </source>
</evidence>
<name>A0A0B8P8Y6_9VIBR</name>
<accession>A0A0B8P8Y6</accession>
<dbReference type="InterPro" id="IPR001509">
    <property type="entry name" value="Epimerase_deHydtase"/>
</dbReference>
<dbReference type="AlphaFoldDB" id="A0A0B8P8Y6"/>
<reference evidence="4 5" key="2">
    <citation type="submission" date="2015-01" db="EMBL/GenBank/DDBJ databases">
        <authorList>
            <consortium name="NBRP consortium"/>
            <person name="Sawabe T."/>
            <person name="Meirelles P."/>
            <person name="Feng G."/>
            <person name="Sayaka M."/>
            <person name="Hattori M."/>
            <person name="Ohkuma M."/>
        </authorList>
    </citation>
    <scope>NUCLEOTIDE SEQUENCE [LARGE SCALE GENOMIC DNA]</scope>
    <source>
        <strain evidence="4 5">JCM19232</strain>
    </source>
</reference>
<evidence type="ECO:0000313" key="4">
    <source>
        <dbReference type="EMBL" id="GAM63290.1"/>
    </source>
</evidence>
<sequence length="314" mass="35072">MKILVTGANGFIGSQVVKTSLQFGLNPVSQTRKSYIELPNNVVVDGLTEETSWLMALEGVECVVHCSALVHQMNNEAVYRDYYDTNVLGTENLARQAADNGVKRFVFLSSIKVNGEYSAPNQPFRPDVDFIPDDFYGKSKYEAELRLQKISEETGMEVVIIRPPLVYGPGVKANFLTLMKLTSRKLPLPFGSIDNRRSLVYVENLVDLVLNCCTNPQAAGKTFLVSDNQDVSTRCLLKEIAKAMRVKSYLIPVPRAVFKLAATVMRKPELEVKLFGFLQVDISDTNKVLGWEPPYSFEDGIQKTVDDFLANKNS</sequence>
<feature type="domain" description="NAD-dependent epimerase/dehydratase" evidence="3">
    <location>
        <begin position="3"/>
        <end position="221"/>
    </location>
</feature>
<evidence type="ECO:0000313" key="5">
    <source>
        <dbReference type="Proteomes" id="UP000031670"/>
    </source>
</evidence>
<dbReference type="Proteomes" id="UP000031670">
    <property type="component" value="Unassembled WGS sequence"/>
</dbReference>
<dbReference type="InterPro" id="IPR036291">
    <property type="entry name" value="NAD(P)-bd_dom_sf"/>
</dbReference>
<dbReference type="SUPFAM" id="SSF51735">
    <property type="entry name" value="NAD(P)-binding Rossmann-fold domains"/>
    <property type="match status" value="1"/>
</dbReference>
<dbReference type="PANTHER" id="PTHR43000">
    <property type="entry name" value="DTDP-D-GLUCOSE 4,6-DEHYDRATASE-RELATED"/>
    <property type="match status" value="1"/>
</dbReference>
<organism evidence="4 5">
    <name type="scientific">Vibrio ishigakensis</name>
    <dbReference type="NCBI Taxonomy" id="1481914"/>
    <lineage>
        <taxon>Bacteria</taxon>
        <taxon>Pseudomonadati</taxon>
        <taxon>Pseudomonadota</taxon>
        <taxon>Gammaproteobacteria</taxon>
        <taxon>Vibrionales</taxon>
        <taxon>Vibrionaceae</taxon>
        <taxon>Vibrio</taxon>
    </lineage>
</organism>
<protein>
    <submittedName>
        <fullName evidence="4">UDP-glucose 4-epimerase</fullName>
    </submittedName>
</protein>
<evidence type="ECO:0000256" key="1">
    <source>
        <dbReference type="ARBA" id="ARBA00005125"/>
    </source>
</evidence>
<comment type="pathway">
    <text evidence="1">Bacterial outer membrane biogenesis; LPS O-antigen biosynthesis.</text>
</comment>
<dbReference type="Gene3D" id="3.40.50.720">
    <property type="entry name" value="NAD(P)-binding Rossmann-like Domain"/>
    <property type="match status" value="1"/>
</dbReference>
<reference evidence="4 5" key="1">
    <citation type="submission" date="2015-01" db="EMBL/GenBank/DDBJ databases">
        <title>Vibrio sp. C5 JCM 19232 whole genome shotgun sequence.</title>
        <authorList>
            <person name="Sawabe T."/>
            <person name="Meirelles P."/>
            <person name="Feng G."/>
            <person name="Sayaka M."/>
            <person name="Hattori M."/>
            <person name="Ohkuma M."/>
        </authorList>
    </citation>
    <scope>NUCLEOTIDE SEQUENCE [LARGE SCALE GENOMIC DNA]</scope>
    <source>
        <strain evidence="4 5">JCM19232</strain>
    </source>
</reference>
<gene>
    <name evidence="4" type="ORF">JCM19232_1437</name>
</gene>
<proteinExistence type="inferred from homology"/>
<evidence type="ECO:0000259" key="3">
    <source>
        <dbReference type="Pfam" id="PF01370"/>
    </source>
</evidence>